<dbReference type="InterPro" id="IPR038665">
    <property type="entry name" value="Voltage-dep_anion_channel_sf"/>
</dbReference>
<evidence type="ECO:0000256" key="1">
    <source>
        <dbReference type="ARBA" id="ARBA00004651"/>
    </source>
</evidence>
<evidence type="ECO:0000256" key="2">
    <source>
        <dbReference type="ARBA" id="ARBA00008566"/>
    </source>
</evidence>
<name>A0A7Y0L0D5_9FIRM</name>
<evidence type="ECO:0000256" key="5">
    <source>
        <dbReference type="ARBA" id="ARBA00022692"/>
    </source>
</evidence>
<feature type="transmembrane region" description="Helical" evidence="8">
    <location>
        <begin position="214"/>
        <end position="236"/>
    </location>
</feature>
<dbReference type="EMBL" id="JABBVZ010000002">
    <property type="protein sequence ID" value="NMP20905.1"/>
    <property type="molecule type" value="Genomic_DNA"/>
</dbReference>
<keyword evidence="6 8" id="KW-1133">Transmembrane helix</keyword>
<evidence type="ECO:0000256" key="4">
    <source>
        <dbReference type="ARBA" id="ARBA00022475"/>
    </source>
</evidence>
<dbReference type="GO" id="GO:0000319">
    <property type="term" value="F:sulfite transmembrane transporter activity"/>
    <property type="evidence" value="ECO:0007669"/>
    <property type="project" value="TreeGrafter"/>
</dbReference>
<dbReference type="AlphaFoldDB" id="A0A7Y0L0D5"/>
<keyword evidence="3" id="KW-0813">Transport</keyword>
<feature type="transmembrane region" description="Helical" evidence="8">
    <location>
        <begin position="316"/>
        <end position="340"/>
    </location>
</feature>
<keyword evidence="4" id="KW-1003">Cell membrane</keyword>
<evidence type="ECO:0000256" key="8">
    <source>
        <dbReference type="SAM" id="Phobius"/>
    </source>
</evidence>
<feature type="transmembrane region" description="Helical" evidence="8">
    <location>
        <begin position="289"/>
        <end position="310"/>
    </location>
</feature>
<proteinExistence type="inferred from homology"/>
<sequence>MRLVKGFTPNWFTAGMGTGIVALDAYLLPAGPRWLQTAGTGLWFLNMALVAVLLVLMGLRAATDPQGVKNIFTHPMQSMFFGAIPMAMTTVVNGFFDMGPHFFGASAYHVGSVLWVVNALIALGSVFIIPFLMFISHDHDLSRMTAVWLMPIVPAEVVAASSGLMLPHLSNLALQQDVFIGTIVLWAFSVPMAFLLLGTLFLRLAVHKLPPRELAISTWITLGTLGTGIMGLMMVAKDGVLVFPHLAPSIAGAATLAALILWGLGIWWMVHSFLISGYYLWIRSLPFNLGWWGLTFPLGVFAGGTDLLYHALGTGIFHWASITFFVLLATFWVFVAAFTLRHLAELGQPSSASTHVDAEYQDDDEKVG</sequence>
<evidence type="ECO:0000256" key="7">
    <source>
        <dbReference type="ARBA" id="ARBA00023136"/>
    </source>
</evidence>
<keyword evidence="10" id="KW-1185">Reference proteome</keyword>
<dbReference type="PANTHER" id="PTHR31686">
    <property type="match status" value="1"/>
</dbReference>
<protein>
    <submittedName>
        <fullName evidence="9">C4-dicarboxylate ABC transporter</fullName>
    </submittedName>
</protein>
<keyword evidence="7 8" id="KW-0472">Membrane</keyword>
<keyword evidence="5 8" id="KW-0812">Transmembrane</keyword>
<evidence type="ECO:0000313" key="9">
    <source>
        <dbReference type="EMBL" id="NMP20905.1"/>
    </source>
</evidence>
<feature type="transmembrane region" description="Helical" evidence="8">
    <location>
        <begin position="12"/>
        <end position="29"/>
    </location>
</feature>
<dbReference type="RefSeq" id="WP_169095720.1">
    <property type="nucleotide sequence ID" value="NZ_JABBVZ010000002.1"/>
</dbReference>
<dbReference type="Gene3D" id="1.50.10.150">
    <property type="entry name" value="Voltage-dependent anion channel"/>
    <property type="match status" value="1"/>
</dbReference>
<feature type="transmembrane region" description="Helical" evidence="8">
    <location>
        <begin position="108"/>
        <end position="134"/>
    </location>
</feature>
<comment type="subcellular location">
    <subcellularLocation>
        <location evidence="1">Cell membrane</location>
        <topology evidence="1">Multi-pass membrane protein</topology>
    </subcellularLocation>
</comment>
<feature type="transmembrane region" description="Helical" evidence="8">
    <location>
        <begin position="79"/>
        <end position="96"/>
    </location>
</feature>
<dbReference type="GO" id="GO:0005886">
    <property type="term" value="C:plasma membrane"/>
    <property type="evidence" value="ECO:0007669"/>
    <property type="project" value="UniProtKB-SubCell"/>
</dbReference>
<feature type="transmembrane region" description="Helical" evidence="8">
    <location>
        <begin position="256"/>
        <end position="282"/>
    </location>
</feature>
<dbReference type="Proteomes" id="UP000533476">
    <property type="component" value="Unassembled WGS sequence"/>
</dbReference>
<comment type="similarity">
    <text evidence="2">Belongs to the tellurite-resistance/dicarboxylate transporter (TDT) family.</text>
</comment>
<reference evidence="9 10" key="1">
    <citation type="submission" date="2020-04" db="EMBL/GenBank/DDBJ databases">
        <authorList>
            <person name="Zhang R."/>
            <person name="Schippers A."/>
        </authorList>
    </citation>
    <scope>NUCLEOTIDE SEQUENCE [LARGE SCALE GENOMIC DNA]</scope>
    <source>
        <strain evidence="9 10">DSM 109850</strain>
    </source>
</reference>
<gene>
    <name evidence="9" type="ORF">HIJ39_00835</name>
</gene>
<feature type="transmembrane region" description="Helical" evidence="8">
    <location>
        <begin position="146"/>
        <end position="166"/>
    </location>
</feature>
<accession>A0A7Y0L0D5</accession>
<evidence type="ECO:0000313" key="10">
    <source>
        <dbReference type="Proteomes" id="UP000533476"/>
    </source>
</evidence>
<dbReference type="InterPro" id="IPR051629">
    <property type="entry name" value="Sulfite_efflux_TDT"/>
</dbReference>
<comment type="caution">
    <text evidence="9">The sequence shown here is derived from an EMBL/GenBank/DDBJ whole genome shotgun (WGS) entry which is preliminary data.</text>
</comment>
<dbReference type="Pfam" id="PF03595">
    <property type="entry name" value="SLAC1"/>
    <property type="match status" value="1"/>
</dbReference>
<evidence type="ECO:0000256" key="3">
    <source>
        <dbReference type="ARBA" id="ARBA00022448"/>
    </source>
</evidence>
<organism evidence="9 10">
    <name type="scientific">Sulfobacillus harzensis</name>
    <dbReference type="NCBI Taxonomy" id="2729629"/>
    <lineage>
        <taxon>Bacteria</taxon>
        <taxon>Bacillati</taxon>
        <taxon>Bacillota</taxon>
        <taxon>Clostridia</taxon>
        <taxon>Eubacteriales</taxon>
        <taxon>Clostridiales Family XVII. Incertae Sedis</taxon>
        <taxon>Sulfobacillus</taxon>
    </lineage>
</organism>
<feature type="transmembrane region" description="Helical" evidence="8">
    <location>
        <begin position="178"/>
        <end position="202"/>
    </location>
</feature>
<dbReference type="InterPro" id="IPR004695">
    <property type="entry name" value="SLAC1/Mae1/Ssu1/TehA"/>
</dbReference>
<feature type="transmembrane region" description="Helical" evidence="8">
    <location>
        <begin position="41"/>
        <end position="59"/>
    </location>
</feature>
<dbReference type="PANTHER" id="PTHR31686:SF1">
    <property type="entry name" value="SULFITE EFFLUX PUMP SSU1"/>
    <property type="match status" value="1"/>
</dbReference>
<evidence type="ECO:0000256" key="6">
    <source>
        <dbReference type="ARBA" id="ARBA00022989"/>
    </source>
</evidence>